<dbReference type="AlphaFoldDB" id="A0AAV9EXS2"/>
<evidence type="ECO:0000313" key="1">
    <source>
        <dbReference type="EMBL" id="KAK1318235.1"/>
    </source>
</evidence>
<evidence type="ECO:0000313" key="2">
    <source>
        <dbReference type="Proteomes" id="UP001180020"/>
    </source>
</evidence>
<dbReference type="PANTHER" id="PTHR33116">
    <property type="entry name" value="REVERSE TRANSCRIPTASE ZINC-BINDING DOMAIN-CONTAINING PROTEIN-RELATED-RELATED"/>
    <property type="match status" value="1"/>
</dbReference>
<sequence>MLFSNASSSTAEAIMGLFAKFSSFSGLQLNLEISQLFTNGNGSSFSSILGIPEQVFPVRYLGVPLFHGALTHSMCMPLIDKMRNKVQARSGYMLSKAGKVELIKSFLSSFNVFWTSEFSLPKNTIHTLEKIMRQFLWTGVGNARKQHQLSWSTICTPIKEGGLGIKRISDWNLAAMGMRFWELASGHVSLWAKWMKLKYFTKAPFGSASHPCWWWRTPADANADTNERLRCYVKNLHIPCRIRFSDDLSRVPRRLKTMISPPRVFSLAFCPSRTPATRIQTEPKRSIWTTHPSSSSSWAWKCIIKSREWIQKDVHFIIFEGLSINLWDDPWLNGFGLRHHFRGTGTLL</sequence>
<organism evidence="1 2">
    <name type="scientific">Acorus calamus</name>
    <name type="common">Sweet flag</name>
    <dbReference type="NCBI Taxonomy" id="4465"/>
    <lineage>
        <taxon>Eukaryota</taxon>
        <taxon>Viridiplantae</taxon>
        <taxon>Streptophyta</taxon>
        <taxon>Embryophyta</taxon>
        <taxon>Tracheophyta</taxon>
        <taxon>Spermatophyta</taxon>
        <taxon>Magnoliopsida</taxon>
        <taxon>Liliopsida</taxon>
        <taxon>Acoraceae</taxon>
        <taxon>Acorus</taxon>
    </lineage>
</organism>
<comment type="caution">
    <text evidence="1">The sequence shown here is derived from an EMBL/GenBank/DDBJ whole genome shotgun (WGS) entry which is preliminary data.</text>
</comment>
<keyword evidence="2" id="KW-1185">Reference proteome</keyword>
<name>A0AAV9EXS2_ACOCL</name>
<gene>
    <name evidence="1" type="ORF">QJS10_CPB04g01235</name>
</gene>
<dbReference type="PANTHER" id="PTHR33116:SF80">
    <property type="entry name" value="REVERSE TRANSCRIPTASE ZINC-BINDING DOMAIN-CONTAINING PROTEIN"/>
    <property type="match status" value="1"/>
</dbReference>
<protein>
    <submittedName>
        <fullName evidence="1">Ribonuclease H protein</fullName>
    </submittedName>
</protein>
<accession>A0AAV9EXS2</accession>
<dbReference type="EMBL" id="JAUJYO010000004">
    <property type="protein sequence ID" value="KAK1318235.1"/>
    <property type="molecule type" value="Genomic_DNA"/>
</dbReference>
<reference evidence="1" key="1">
    <citation type="journal article" date="2023" name="Nat. Commun.">
        <title>Diploid and tetraploid genomes of Acorus and the evolution of monocots.</title>
        <authorList>
            <person name="Ma L."/>
            <person name="Liu K.W."/>
            <person name="Li Z."/>
            <person name="Hsiao Y.Y."/>
            <person name="Qi Y."/>
            <person name="Fu T."/>
            <person name="Tang G.D."/>
            <person name="Zhang D."/>
            <person name="Sun W.H."/>
            <person name="Liu D.K."/>
            <person name="Li Y."/>
            <person name="Chen G.Z."/>
            <person name="Liu X.D."/>
            <person name="Liao X.Y."/>
            <person name="Jiang Y.T."/>
            <person name="Yu X."/>
            <person name="Hao Y."/>
            <person name="Huang J."/>
            <person name="Zhao X.W."/>
            <person name="Ke S."/>
            <person name="Chen Y.Y."/>
            <person name="Wu W.L."/>
            <person name="Hsu J.L."/>
            <person name="Lin Y.F."/>
            <person name="Huang M.D."/>
            <person name="Li C.Y."/>
            <person name="Huang L."/>
            <person name="Wang Z.W."/>
            <person name="Zhao X."/>
            <person name="Zhong W.Y."/>
            <person name="Peng D.H."/>
            <person name="Ahmad S."/>
            <person name="Lan S."/>
            <person name="Zhang J.S."/>
            <person name="Tsai W.C."/>
            <person name="Van de Peer Y."/>
            <person name="Liu Z.J."/>
        </authorList>
    </citation>
    <scope>NUCLEOTIDE SEQUENCE</scope>
    <source>
        <strain evidence="1">CP</strain>
    </source>
</reference>
<proteinExistence type="predicted"/>
<dbReference type="Proteomes" id="UP001180020">
    <property type="component" value="Unassembled WGS sequence"/>
</dbReference>
<reference evidence="1" key="2">
    <citation type="submission" date="2023-06" db="EMBL/GenBank/DDBJ databases">
        <authorList>
            <person name="Ma L."/>
            <person name="Liu K.-W."/>
            <person name="Li Z."/>
            <person name="Hsiao Y.-Y."/>
            <person name="Qi Y."/>
            <person name="Fu T."/>
            <person name="Tang G."/>
            <person name="Zhang D."/>
            <person name="Sun W.-H."/>
            <person name="Liu D.-K."/>
            <person name="Li Y."/>
            <person name="Chen G.-Z."/>
            <person name="Liu X.-D."/>
            <person name="Liao X.-Y."/>
            <person name="Jiang Y.-T."/>
            <person name="Yu X."/>
            <person name="Hao Y."/>
            <person name="Huang J."/>
            <person name="Zhao X.-W."/>
            <person name="Ke S."/>
            <person name="Chen Y.-Y."/>
            <person name="Wu W.-L."/>
            <person name="Hsu J.-L."/>
            <person name="Lin Y.-F."/>
            <person name="Huang M.-D."/>
            <person name="Li C.-Y."/>
            <person name="Huang L."/>
            <person name="Wang Z.-W."/>
            <person name="Zhao X."/>
            <person name="Zhong W.-Y."/>
            <person name="Peng D.-H."/>
            <person name="Ahmad S."/>
            <person name="Lan S."/>
            <person name="Zhang J.-S."/>
            <person name="Tsai W.-C."/>
            <person name="Van De Peer Y."/>
            <person name="Liu Z.-J."/>
        </authorList>
    </citation>
    <scope>NUCLEOTIDE SEQUENCE</scope>
    <source>
        <strain evidence="1">CP</strain>
        <tissue evidence="1">Leaves</tissue>
    </source>
</reference>